<protein>
    <recommendedName>
        <fullName evidence="3">Dihydroorotate dehydrogenase</fullName>
    </recommendedName>
</protein>
<accession>A0ABY8QNS2</accession>
<evidence type="ECO:0000313" key="2">
    <source>
        <dbReference type="Proteomes" id="UP001241605"/>
    </source>
</evidence>
<reference evidence="1 2" key="1">
    <citation type="submission" date="2023-05" db="EMBL/GenBank/DDBJ databases">
        <title>YMD87, complete Genome.</title>
        <authorList>
            <person name="Zhang J."/>
            <person name="Xu X."/>
        </authorList>
    </citation>
    <scope>NUCLEOTIDE SEQUENCE [LARGE SCALE GENOMIC DNA]</scope>
    <source>
        <strain evidence="1 2">YMD87</strain>
    </source>
</reference>
<dbReference type="Proteomes" id="UP001241605">
    <property type="component" value="Chromosome"/>
</dbReference>
<proteinExistence type="predicted"/>
<name>A0ABY8QNS2_9RHOB</name>
<keyword evidence="2" id="KW-1185">Reference proteome</keyword>
<dbReference type="EMBL" id="CP124616">
    <property type="protein sequence ID" value="WGW05598.1"/>
    <property type="molecule type" value="Genomic_DNA"/>
</dbReference>
<gene>
    <name evidence="1" type="ORF">QF118_08630</name>
</gene>
<dbReference type="RefSeq" id="WP_282302222.1">
    <property type="nucleotide sequence ID" value="NZ_CP124616.1"/>
</dbReference>
<sequence length="126" mass="12798">MTERKHDKPMTGPDLGLDAYFDAARADTPLPSGDFMARIEAQALAAMPAPVPAARTARGPGLFAQLKQALGGWPAMAGLAAACAAGLWLGISPPAGVSSFIGTDAAELDTLGVDPLSGFDLAMMEG</sequence>
<organism evidence="1 2">
    <name type="scientific">Tropicibacter oceani</name>
    <dbReference type="NCBI Taxonomy" id="3058420"/>
    <lineage>
        <taxon>Bacteria</taxon>
        <taxon>Pseudomonadati</taxon>
        <taxon>Pseudomonadota</taxon>
        <taxon>Alphaproteobacteria</taxon>
        <taxon>Rhodobacterales</taxon>
        <taxon>Roseobacteraceae</taxon>
        <taxon>Tropicibacter</taxon>
    </lineage>
</organism>
<evidence type="ECO:0008006" key="3">
    <source>
        <dbReference type="Google" id="ProtNLM"/>
    </source>
</evidence>
<evidence type="ECO:0000313" key="1">
    <source>
        <dbReference type="EMBL" id="WGW05598.1"/>
    </source>
</evidence>